<evidence type="ECO:0000256" key="1">
    <source>
        <dbReference type="ARBA" id="ARBA00022679"/>
    </source>
</evidence>
<accession>A0A1G2RML1</accession>
<name>A0A1G2RML1_9BACT</name>
<protein>
    <submittedName>
        <fullName evidence="3">Acetyltransferase</fullName>
    </submittedName>
</protein>
<keyword evidence="2" id="KW-0677">Repeat</keyword>
<evidence type="ECO:0000313" key="4">
    <source>
        <dbReference type="Proteomes" id="UP000176917"/>
    </source>
</evidence>
<dbReference type="GO" id="GO:0016740">
    <property type="term" value="F:transferase activity"/>
    <property type="evidence" value="ECO:0007669"/>
    <property type="project" value="UniProtKB-KW"/>
</dbReference>
<dbReference type="STRING" id="1802461.A3B24_00265"/>
<comment type="caution">
    <text evidence="3">The sequence shown here is derived from an EMBL/GenBank/DDBJ whole genome shotgun (WGS) entry which is preliminary data.</text>
</comment>
<sequence>MAGKIRKNKDITIGKKRFPNWKAPEVRERAMNEYHWMVQYKDKFKLGKYTDIGAFTYINAKNGVVLEDGVQVGSHCSIYSYSTVDGLEGEVVLKENCKIGAHSVISPGVTVGKNSIVGAFSFVKDNIPANVVAFGIPAKVMRKLRKEEIS</sequence>
<gene>
    <name evidence="3" type="ORF">A3B24_00265</name>
</gene>
<keyword evidence="1 3" id="KW-0808">Transferase</keyword>
<evidence type="ECO:0000256" key="2">
    <source>
        <dbReference type="ARBA" id="ARBA00022737"/>
    </source>
</evidence>
<dbReference type="PANTHER" id="PTHR23416">
    <property type="entry name" value="SIALIC ACID SYNTHASE-RELATED"/>
    <property type="match status" value="1"/>
</dbReference>
<dbReference type="Gene3D" id="2.160.10.10">
    <property type="entry name" value="Hexapeptide repeat proteins"/>
    <property type="match status" value="1"/>
</dbReference>
<organism evidence="3 4">
    <name type="scientific">Candidatus Wildermuthbacteria bacterium RIFCSPLOWO2_01_FULL_48_16</name>
    <dbReference type="NCBI Taxonomy" id="1802461"/>
    <lineage>
        <taxon>Bacteria</taxon>
        <taxon>Candidatus Wildermuthiibacteriota</taxon>
    </lineage>
</organism>
<dbReference type="InterPro" id="IPR011004">
    <property type="entry name" value="Trimer_LpxA-like_sf"/>
</dbReference>
<dbReference type="Proteomes" id="UP000176917">
    <property type="component" value="Unassembled WGS sequence"/>
</dbReference>
<dbReference type="Pfam" id="PF00132">
    <property type="entry name" value="Hexapep"/>
    <property type="match status" value="1"/>
</dbReference>
<dbReference type="InterPro" id="IPR001451">
    <property type="entry name" value="Hexapep"/>
</dbReference>
<proteinExistence type="predicted"/>
<dbReference type="InterPro" id="IPR051159">
    <property type="entry name" value="Hexapeptide_acetyltransf"/>
</dbReference>
<dbReference type="SUPFAM" id="SSF51161">
    <property type="entry name" value="Trimeric LpxA-like enzymes"/>
    <property type="match status" value="1"/>
</dbReference>
<dbReference type="EMBL" id="MHUG01000010">
    <property type="protein sequence ID" value="OHA73609.1"/>
    <property type="molecule type" value="Genomic_DNA"/>
</dbReference>
<dbReference type="InterPro" id="IPR018357">
    <property type="entry name" value="Hexapep_transf_CS"/>
</dbReference>
<evidence type="ECO:0000313" key="3">
    <source>
        <dbReference type="EMBL" id="OHA73609.1"/>
    </source>
</evidence>
<dbReference type="AlphaFoldDB" id="A0A1G2RML1"/>
<dbReference type="PROSITE" id="PS00101">
    <property type="entry name" value="HEXAPEP_TRANSFERASES"/>
    <property type="match status" value="1"/>
</dbReference>
<dbReference type="CDD" id="cd04647">
    <property type="entry name" value="LbH_MAT_like"/>
    <property type="match status" value="1"/>
</dbReference>
<reference evidence="3 4" key="1">
    <citation type="journal article" date="2016" name="Nat. Commun.">
        <title>Thousands of microbial genomes shed light on interconnected biogeochemical processes in an aquifer system.</title>
        <authorList>
            <person name="Anantharaman K."/>
            <person name="Brown C.T."/>
            <person name="Hug L.A."/>
            <person name="Sharon I."/>
            <person name="Castelle C.J."/>
            <person name="Probst A.J."/>
            <person name="Thomas B.C."/>
            <person name="Singh A."/>
            <person name="Wilkins M.J."/>
            <person name="Karaoz U."/>
            <person name="Brodie E.L."/>
            <person name="Williams K.H."/>
            <person name="Hubbard S.S."/>
            <person name="Banfield J.F."/>
        </authorList>
    </citation>
    <scope>NUCLEOTIDE SEQUENCE [LARGE SCALE GENOMIC DNA]</scope>
</reference>